<comment type="caution">
    <text evidence="1">The sequence shown here is derived from an EMBL/GenBank/DDBJ whole genome shotgun (WGS) entry which is preliminary data.</text>
</comment>
<dbReference type="SUPFAM" id="SSF54427">
    <property type="entry name" value="NTF2-like"/>
    <property type="match status" value="1"/>
</dbReference>
<dbReference type="EMBL" id="JAFDVD010000007">
    <property type="protein sequence ID" value="MBM6399837.1"/>
    <property type="molecule type" value="Genomic_DNA"/>
</dbReference>
<gene>
    <name evidence="1" type="ORF">JQN70_05530</name>
</gene>
<dbReference type="InterPro" id="IPR032710">
    <property type="entry name" value="NTF2-like_dom_sf"/>
</dbReference>
<accession>A0ABS2CIY8</accession>
<reference evidence="1" key="1">
    <citation type="submission" date="2021-02" db="EMBL/GenBank/DDBJ databases">
        <title>Phycicoccus sp. MQZ13P-5T, whole genome shotgun sequence.</title>
        <authorList>
            <person name="Tuo L."/>
        </authorList>
    </citation>
    <scope>NUCLEOTIDE SEQUENCE</scope>
    <source>
        <strain evidence="1">MQZ13P-5</strain>
    </source>
</reference>
<protein>
    <submittedName>
        <fullName evidence="1">Ester cyclase</fullName>
    </submittedName>
</protein>
<dbReference type="Proteomes" id="UP001430172">
    <property type="component" value="Unassembled WGS sequence"/>
</dbReference>
<sequence length="132" mass="15142">MSGLEGVYRDYLTALDERRFEDLGRFVHDELTYNERRMTRAEYAAMIADDARRIPDLRFDPRLVVVSGDVVACRLWFACTPALEFAGVAPTGRPVAFGEHVFYRFREGRIEQVWSLVDLDAFRAQASGHARP</sequence>
<dbReference type="RefSeq" id="WP_204130333.1">
    <property type="nucleotide sequence ID" value="NZ_JAFDVD010000007.1"/>
</dbReference>
<dbReference type="InterPro" id="IPR009959">
    <property type="entry name" value="Cyclase_SnoaL-like"/>
</dbReference>
<organism evidence="1 2">
    <name type="scientific">Phycicoccus sonneratiae</name>
    <dbReference type="NCBI Taxonomy" id="2807628"/>
    <lineage>
        <taxon>Bacteria</taxon>
        <taxon>Bacillati</taxon>
        <taxon>Actinomycetota</taxon>
        <taxon>Actinomycetes</taxon>
        <taxon>Micrococcales</taxon>
        <taxon>Intrasporangiaceae</taxon>
        <taxon>Phycicoccus</taxon>
    </lineage>
</organism>
<dbReference type="Pfam" id="PF07366">
    <property type="entry name" value="SnoaL"/>
    <property type="match status" value="1"/>
</dbReference>
<keyword evidence="2" id="KW-1185">Reference proteome</keyword>
<evidence type="ECO:0000313" key="1">
    <source>
        <dbReference type="EMBL" id="MBM6399837.1"/>
    </source>
</evidence>
<dbReference type="Gene3D" id="3.10.450.50">
    <property type="match status" value="1"/>
</dbReference>
<name>A0ABS2CIY8_9MICO</name>
<proteinExistence type="predicted"/>
<evidence type="ECO:0000313" key="2">
    <source>
        <dbReference type="Proteomes" id="UP001430172"/>
    </source>
</evidence>
<dbReference type="PANTHER" id="PTHR38436:SF1">
    <property type="entry name" value="ESTER CYCLASE"/>
    <property type="match status" value="1"/>
</dbReference>
<dbReference type="PANTHER" id="PTHR38436">
    <property type="entry name" value="POLYKETIDE CYCLASE SNOAL-LIKE DOMAIN"/>
    <property type="match status" value="1"/>
</dbReference>